<evidence type="ECO:0000313" key="1">
    <source>
        <dbReference type="EMBL" id="KAI4357277.1"/>
    </source>
</evidence>
<comment type="caution">
    <text evidence="1">The sequence shown here is derived from an EMBL/GenBank/DDBJ whole genome shotgun (WGS) entry which is preliminary data.</text>
</comment>
<evidence type="ECO:0000313" key="2">
    <source>
        <dbReference type="Proteomes" id="UP000828941"/>
    </source>
</evidence>
<reference evidence="1 2" key="1">
    <citation type="journal article" date="2022" name="DNA Res.">
        <title>Chromosomal-level genome assembly of the orchid tree Bauhinia variegata (Leguminosae; Cercidoideae) supports the allotetraploid origin hypothesis of Bauhinia.</title>
        <authorList>
            <person name="Zhong Y."/>
            <person name="Chen Y."/>
            <person name="Zheng D."/>
            <person name="Pang J."/>
            <person name="Liu Y."/>
            <person name="Luo S."/>
            <person name="Meng S."/>
            <person name="Qian L."/>
            <person name="Wei D."/>
            <person name="Dai S."/>
            <person name="Zhou R."/>
        </authorList>
    </citation>
    <scope>NUCLEOTIDE SEQUENCE [LARGE SCALE GENOMIC DNA]</scope>
    <source>
        <strain evidence="1">BV-YZ2020</strain>
    </source>
</reference>
<dbReference type="EMBL" id="CM039426">
    <property type="protein sequence ID" value="KAI4357277.1"/>
    <property type="molecule type" value="Genomic_DNA"/>
</dbReference>
<gene>
    <name evidence="1" type="ORF">L6164_001237</name>
</gene>
<sequence>MNFKVCHFLASSFLLCLFLQKPAHAVKKPYIVYLGTHSHGPNPSDFEVESATNSHYELLGSHVGSHEKAKEAIFYSYSRHINGFAAMLEEEEAEEIAKNPKVVSVFLNKKRTLHTTRSWQFLGLEKNGIVPKDSIWKKARYGEDTIIGNLDTGVWPESESFNDKGIGPIPTKWRGQGVCQLNNLNGSSKQLCNRKLIGARTFYKGFEATYDVKIKPQFTNARDVQGHGSHTLSTAGGSFVPGVSIFGNGFGTAKGGSPKARVAAYKVCWPDISETMRGGCFDADVLAGFEAAISDNVDVLSVSAGPNSPTDLFSDPFSIGSFHAVVRGIVVVNSAGNDGPLPETVASVVPWMFTVAASTIDRSFASYVALGDKKHLKGSSLSPKGLPSQKFYPLINAEDAKLAKANATDAKLCNAGTLDPKKVNGKILVCQIDKNSAPYLQGQLATLAGAVGLVLANDKTSGNDLAALPHVLAASNLNFTDGEYVYSYLRRTKKPMAYLTKAKTVLKVKPSPMMAAFSSRGPNIIFPSILKPDITAPGLDIIAAYTQTRASRFPYFADSGTSMSCPHVAGIVGLLKTLHPHWSPAAIQSAIMTTATTVDDSGRPILDSFYKEATPFDYGAGHIQPNLAMDPGLVYDLDIVDYLSFLCTSGYDEVAIFALAGMPFACSQSYNSADFNYPSITALDLEKNSVIASRTVTNVGSPGTYKVYVKVPKGISVSIEPSSLTFNKVGEKKTFKVILQSKVVSKHGGYLFGELWWSDGKHKVRSPIVVRHK</sequence>
<protein>
    <submittedName>
        <fullName evidence="1">Uncharacterized protein</fullName>
    </submittedName>
</protein>
<organism evidence="1 2">
    <name type="scientific">Bauhinia variegata</name>
    <name type="common">Purple orchid tree</name>
    <name type="synonym">Phanera variegata</name>
    <dbReference type="NCBI Taxonomy" id="167791"/>
    <lineage>
        <taxon>Eukaryota</taxon>
        <taxon>Viridiplantae</taxon>
        <taxon>Streptophyta</taxon>
        <taxon>Embryophyta</taxon>
        <taxon>Tracheophyta</taxon>
        <taxon>Spermatophyta</taxon>
        <taxon>Magnoliopsida</taxon>
        <taxon>eudicotyledons</taxon>
        <taxon>Gunneridae</taxon>
        <taxon>Pentapetalae</taxon>
        <taxon>rosids</taxon>
        <taxon>fabids</taxon>
        <taxon>Fabales</taxon>
        <taxon>Fabaceae</taxon>
        <taxon>Cercidoideae</taxon>
        <taxon>Cercideae</taxon>
        <taxon>Bauhiniinae</taxon>
        <taxon>Bauhinia</taxon>
    </lineage>
</organism>
<dbReference type="Proteomes" id="UP000828941">
    <property type="component" value="Chromosome 1"/>
</dbReference>
<proteinExistence type="predicted"/>
<keyword evidence="2" id="KW-1185">Reference proteome</keyword>
<accession>A0ACB9Q8X8</accession>
<name>A0ACB9Q8X8_BAUVA</name>